<evidence type="ECO:0000256" key="2">
    <source>
        <dbReference type="ARBA" id="ARBA00022475"/>
    </source>
</evidence>
<dbReference type="InterPro" id="IPR018365">
    <property type="entry name" value="Cell_cycle_FtsW-rel_CS"/>
</dbReference>
<keyword evidence="5 7" id="KW-1133">Transmembrane helix</keyword>
<feature type="transmembrane region" description="Helical" evidence="7">
    <location>
        <begin position="188"/>
        <end position="210"/>
    </location>
</feature>
<dbReference type="Proteomes" id="UP000199163">
    <property type="component" value="Unassembled WGS sequence"/>
</dbReference>
<evidence type="ECO:0000256" key="7">
    <source>
        <dbReference type="SAM" id="Phobius"/>
    </source>
</evidence>
<dbReference type="PANTHER" id="PTHR30474">
    <property type="entry name" value="CELL CYCLE PROTEIN"/>
    <property type="match status" value="1"/>
</dbReference>
<dbReference type="NCBIfam" id="TIGR02614">
    <property type="entry name" value="ftsW"/>
    <property type="match status" value="1"/>
</dbReference>
<evidence type="ECO:0000256" key="5">
    <source>
        <dbReference type="ARBA" id="ARBA00022989"/>
    </source>
</evidence>
<dbReference type="OrthoDB" id="9768187at2"/>
<evidence type="ECO:0000256" key="4">
    <source>
        <dbReference type="ARBA" id="ARBA00022960"/>
    </source>
</evidence>
<dbReference type="Pfam" id="PF01098">
    <property type="entry name" value="FTSW_RODA_SPOVE"/>
    <property type="match status" value="1"/>
</dbReference>
<dbReference type="AlphaFoldDB" id="A0A1G7YEX3"/>
<organism evidence="8 9">
    <name type="scientific">Alteribacillus persepolensis</name>
    <dbReference type="NCBI Taxonomy" id="568899"/>
    <lineage>
        <taxon>Bacteria</taxon>
        <taxon>Bacillati</taxon>
        <taxon>Bacillota</taxon>
        <taxon>Bacilli</taxon>
        <taxon>Bacillales</taxon>
        <taxon>Bacillaceae</taxon>
        <taxon>Alteribacillus</taxon>
    </lineage>
</organism>
<reference evidence="8 9" key="1">
    <citation type="submission" date="2016-10" db="EMBL/GenBank/DDBJ databases">
        <authorList>
            <person name="de Groot N.N."/>
        </authorList>
    </citation>
    <scope>NUCLEOTIDE SEQUENCE [LARGE SCALE GENOMIC DNA]</scope>
    <source>
        <strain evidence="8 9">DSM 21632</strain>
    </source>
</reference>
<keyword evidence="2" id="KW-1003">Cell membrane</keyword>
<dbReference type="GO" id="GO:0051301">
    <property type="term" value="P:cell division"/>
    <property type="evidence" value="ECO:0007669"/>
    <property type="project" value="InterPro"/>
</dbReference>
<keyword evidence="6 7" id="KW-0472">Membrane</keyword>
<gene>
    <name evidence="8" type="ORF">SAMN05192534_101118</name>
</gene>
<dbReference type="InterPro" id="IPR013438">
    <property type="entry name" value="SpoVE"/>
</dbReference>
<dbReference type="GO" id="GO:0032153">
    <property type="term" value="C:cell division site"/>
    <property type="evidence" value="ECO:0007669"/>
    <property type="project" value="TreeGrafter"/>
</dbReference>
<dbReference type="InterPro" id="IPR001182">
    <property type="entry name" value="FtsW/RodA"/>
</dbReference>
<dbReference type="GO" id="GO:0005886">
    <property type="term" value="C:plasma membrane"/>
    <property type="evidence" value="ECO:0007669"/>
    <property type="project" value="UniProtKB-SubCell"/>
</dbReference>
<keyword evidence="4" id="KW-0133">Cell shape</keyword>
<keyword evidence="9" id="KW-1185">Reference proteome</keyword>
<feature type="transmembrane region" description="Helical" evidence="7">
    <location>
        <begin position="264"/>
        <end position="290"/>
    </location>
</feature>
<evidence type="ECO:0000313" key="9">
    <source>
        <dbReference type="Proteomes" id="UP000199163"/>
    </source>
</evidence>
<feature type="transmembrane region" description="Helical" evidence="7">
    <location>
        <begin position="77"/>
        <end position="97"/>
    </location>
</feature>
<proteinExistence type="predicted"/>
<evidence type="ECO:0000313" key="8">
    <source>
        <dbReference type="EMBL" id="SDG95102.1"/>
    </source>
</evidence>
<dbReference type="NCBIfam" id="TIGR02615">
    <property type="entry name" value="spoVE"/>
    <property type="match status" value="1"/>
</dbReference>
<feature type="transmembrane region" description="Helical" evidence="7">
    <location>
        <begin position="103"/>
        <end position="131"/>
    </location>
</feature>
<accession>A0A1G7YEX3</accession>
<dbReference type="PROSITE" id="PS00428">
    <property type="entry name" value="FTSW_RODA_SPOVE"/>
    <property type="match status" value="1"/>
</dbReference>
<feature type="transmembrane region" description="Helical" evidence="7">
    <location>
        <begin position="12"/>
        <end position="30"/>
    </location>
</feature>
<dbReference type="EMBL" id="FNDK01000001">
    <property type="protein sequence ID" value="SDG95102.1"/>
    <property type="molecule type" value="Genomic_DNA"/>
</dbReference>
<name>A0A1G7YEX3_9BACI</name>
<dbReference type="PANTHER" id="PTHR30474:SF13">
    <property type="entry name" value="STAGE V SPORULATION PROTEIN E"/>
    <property type="match status" value="1"/>
</dbReference>
<feature type="transmembrane region" description="Helical" evidence="7">
    <location>
        <begin position="50"/>
        <end position="70"/>
    </location>
</feature>
<comment type="subcellular location">
    <subcellularLocation>
        <location evidence="1">Cell membrane</location>
        <topology evidence="1">Multi-pass membrane protein</topology>
    </subcellularLocation>
</comment>
<feature type="transmembrane region" description="Helical" evidence="7">
    <location>
        <begin position="166"/>
        <end position="183"/>
    </location>
</feature>
<dbReference type="GO" id="GO:0015648">
    <property type="term" value="F:lipid-linked peptidoglycan transporter activity"/>
    <property type="evidence" value="ECO:0007669"/>
    <property type="project" value="TreeGrafter"/>
</dbReference>
<evidence type="ECO:0000256" key="6">
    <source>
        <dbReference type="ARBA" id="ARBA00023136"/>
    </source>
</evidence>
<evidence type="ECO:0000256" key="1">
    <source>
        <dbReference type="ARBA" id="ARBA00004651"/>
    </source>
</evidence>
<dbReference type="RefSeq" id="WP_091270232.1">
    <property type="nucleotide sequence ID" value="NZ_FNDK01000001.1"/>
</dbReference>
<feature type="transmembrane region" description="Helical" evidence="7">
    <location>
        <begin position="143"/>
        <end position="160"/>
    </location>
</feature>
<feature type="transmembrane region" description="Helical" evidence="7">
    <location>
        <begin position="302"/>
        <end position="327"/>
    </location>
</feature>
<feature type="transmembrane region" description="Helical" evidence="7">
    <location>
        <begin position="339"/>
        <end position="360"/>
    </location>
</feature>
<protein>
    <submittedName>
        <fullName evidence="8">Spore cortex peptidoglycan biosynthesis regulator SpoVE</fullName>
    </submittedName>
</protein>
<evidence type="ECO:0000256" key="3">
    <source>
        <dbReference type="ARBA" id="ARBA00022692"/>
    </source>
</evidence>
<dbReference type="InterPro" id="IPR013437">
    <property type="entry name" value="FtsW"/>
</dbReference>
<dbReference type="GO" id="GO:0008360">
    <property type="term" value="P:regulation of cell shape"/>
    <property type="evidence" value="ECO:0007669"/>
    <property type="project" value="UniProtKB-KW"/>
</dbReference>
<keyword evidence="3 7" id="KW-0812">Transmembrane</keyword>
<dbReference type="STRING" id="568899.SAMN05192534_101118"/>
<dbReference type="GO" id="GO:0009252">
    <property type="term" value="P:peptidoglycan biosynthetic process"/>
    <property type="evidence" value="ECO:0007669"/>
    <property type="project" value="InterPro"/>
</dbReference>
<sequence>MDNQTRPLDPVLLAAVIGLLAAGLFTVYSASSAWGEFVQGDAFYFVKRQMIFAGVGIFAMIFISKIDYWFWQRWSLVILLICFVLLIAVLIPGIGMVRGGARSWIGAGAFSIQPSEFMKLGMIMFLSHYLMQYHKRITSFQKGMLPVLMLIFTAFGLIMLQPDLGTGTVMAGTCFVLLFVAGARIRHFVLLGMVGIAGFVGLIASAPYRIQRITSFLDPWSDPLGAGFQIIQSLYAVGPGGLFGLGFGDSRQKYYYLPEPQTDFIFAILAEEAGFIGASFVLVLFGILLWRGIATALTAPDMFGAFLATGICGMIFIQVLINIGVVTGLFPVTGITLPFLSYGGSSLTLMLVAVGILLNITRFRVNYHQ</sequence>